<dbReference type="Gene3D" id="3.40.605.10">
    <property type="entry name" value="Aldehyde Dehydrogenase, Chain A, domain 1"/>
    <property type="match status" value="1"/>
</dbReference>
<evidence type="ECO:0000256" key="4">
    <source>
        <dbReference type="RuleBase" id="RU003345"/>
    </source>
</evidence>
<dbReference type="FunFam" id="3.40.309.10:FF:000001">
    <property type="entry name" value="Mitochondrial aldehyde dehydrogenase 2"/>
    <property type="match status" value="1"/>
</dbReference>
<dbReference type="InterPro" id="IPR029510">
    <property type="entry name" value="Ald_DH_CS_GLU"/>
</dbReference>
<dbReference type="AlphaFoldDB" id="A0A9P0G708"/>
<evidence type="ECO:0000313" key="6">
    <source>
        <dbReference type="EMBL" id="CAH1104479.1"/>
    </source>
</evidence>
<dbReference type="PROSITE" id="PS00687">
    <property type="entry name" value="ALDEHYDE_DEHYDR_GLU"/>
    <property type="match status" value="1"/>
</dbReference>
<dbReference type="EMBL" id="OV651829">
    <property type="protein sequence ID" value="CAH1104479.1"/>
    <property type="molecule type" value="Genomic_DNA"/>
</dbReference>
<evidence type="ECO:0000256" key="3">
    <source>
        <dbReference type="PROSITE-ProRule" id="PRU10007"/>
    </source>
</evidence>
<proteinExistence type="inferred from homology"/>
<dbReference type="Gene3D" id="3.40.309.10">
    <property type="entry name" value="Aldehyde Dehydrogenase, Chain A, domain 2"/>
    <property type="match status" value="1"/>
</dbReference>
<evidence type="ECO:0000259" key="5">
    <source>
        <dbReference type="Pfam" id="PF00171"/>
    </source>
</evidence>
<dbReference type="OrthoDB" id="310895at2759"/>
<dbReference type="GO" id="GO:0016620">
    <property type="term" value="F:oxidoreductase activity, acting on the aldehyde or oxo group of donors, NAD or NADP as acceptor"/>
    <property type="evidence" value="ECO:0007669"/>
    <property type="project" value="InterPro"/>
</dbReference>
<dbReference type="FunFam" id="3.40.605.10:FF:000050">
    <property type="entry name" value="Aldehyde dehydrogenase, mitochondrial"/>
    <property type="match status" value="1"/>
</dbReference>
<evidence type="ECO:0000313" key="7">
    <source>
        <dbReference type="Proteomes" id="UP001153636"/>
    </source>
</evidence>
<protein>
    <recommendedName>
        <fullName evidence="5">Aldehyde dehydrogenase domain-containing protein</fullName>
    </recommendedName>
</protein>
<organism evidence="6 7">
    <name type="scientific">Psylliodes chrysocephalus</name>
    <dbReference type="NCBI Taxonomy" id="3402493"/>
    <lineage>
        <taxon>Eukaryota</taxon>
        <taxon>Metazoa</taxon>
        <taxon>Ecdysozoa</taxon>
        <taxon>Arthropoda</taxon>
        <taxon>Hexapoda</taxon>
        <taxon>Insecta</taxon>
        <taxon>Pterygota</taxon>
        <taxon>Neoptera</taxon>
        <taxon>Endopterygota</taxon>
        <taxon>Coleoptera</taxon>
        <taxon>Polyphaga</taxon>
        <taxon>Cucujiformia</taxon>
        <taxon>Chrysomeloidea</taxon>
        <taxon>Chrysomelidae</taxon>
        <taxon>Galerucinae</taxon>
        <taxon>Alticini</taxon>
        <taxon>Psylliodes</taxon>
    </lineage>
</organism>
<accession>A0A9P0G708</accession>
<dbReference type="PROSITE" id="PS00070">
    <property type="entry name" value="ALDEHYDE_DEHYDR_CYS"/>
    <property type="match status" value="1"/>
</dbReference>
<keyword evidence="7" id="KW-1185">Reference proteome</keyword>
<dbReference type="InterPro" id="IPR015590">
    <property type="entry name" value="Aldehyde_DH_dom"/>
</dbReference>
<evidence type="ECO:0000256" key="1">
    <source>
        <dbReference type="ARBA" id="ARBA00009986"/>
    </source>
</evidence>
<dbReference type="FunFam" id="3.40.605.10:FF:000026">
    <property type="entry name" value="Aldehyde dehydrogenase, putative"/>
    <property type="match status" value="1"/>
</dbReference>
<feature type="domain" description="Aldehyde dehydrogenase" evidence="5">
    <location>
        <begin position="22"/>
        <end position="484"/>
    </location>
</feature>
<sequence length="492" mass="52857">MASDPRNVEIKYTKLFIDNEFVDAVSKKTFSVLNPSTEKVIVEVAEGDKADVDKAVAAAKAAIARGSEWRTMDASRRGLLINKLADLLENNLDEISAIETLENGKTFEFSKIITSLSVNVLRYFAGFTDKIHGSTIPTDGPLLTMTRKEPVGVVGQIIPWNYAIMMATWKWGPALAAGCTIVLKPAEQTPLGALYLAALAKEAGFPKGVINVVPGFGSTAGSALSWHPDVRKIAFTGSTQVGHFIMESAAKSNLKKVSLELGGKSPLVIFDDFNVDEAVEIAADAIFSNHGQNCCAGSRTFVQSKIYNEFVTKAAAKANSIKVGDPFCPESQQGPQVDKATLDKILSLIESGKKQGANVAAGGNRVGDVGYYVQPTVFSNVTDNMIIAKEEIFGPVQSILKFDTLEEVIERANSTEYGLAAGVLTKNIDTAMVFAQAVEAGSVWINCYDEAIGPHTPFGGYKQSGIGRDLGEESIKEYLETKTISIKLPVKN</sequence>
<dbReference type="InterPro" id="IPR016163">
    <property type="entry name" value="Ald_DH_C"/>
</dbReference>
<dbReference type="InterPro" id="IPR016161">
    <property type="entry name" value="Ald_DH/histidinol_DH"/>
</dbReference>
<feature type="active site" evidence="3">
    <location>
        <position position="260"/>
    </location>
</feature>
<dbReference type="InterPro" id="IPR016162">
    <property type="entry name" value="Ald_DH_N"/>
</dbReference>
<dbReference type="PANTHER" id="PTHR11699">
    <property type="entry name" value="ALDEHYDE DEHYDROGENASE-RELATED"/>
    <property type="match status" value="1"/>
</dbReference>
<keyword evidence="2 4" id="KW-0560">Oxidoreductase</keyword>
<dbReference type="SUPFAM" id="SSF53720">
    <property type="entry name" value="ALDH-like"/>
    <property type="match status" value="1"/>
</dbReference>
<dbReference type="Pfam" id="PF00171">
    <property type="entry name" value="Aldedh"/>
    <property type="match status" value="1"/>
</dbReference>
<gene>
    <name evidence="6" type="ORF">PSYICH_LOCUS5445</name>
</gene>
<name>A0A9P0G708_9CUCU</name>
<comment type="similarity">
    <text evidence="1 4">Belongs to the aldehyde dehydrogenase family.</text>
</comment>
<dbReference type="Proteomes" id="UP001153636">
    <property type="component" value="Chromosome 17"/>
</dbReference>
<dbReference type="InterPro" id="IPR016160">
    <property type="entry name" value="Ald_DH_CS_CYS"/>
</dbReference>
<reference evidence="6" key="1">
    <citation type="submission" date="2022-01" db="EMBL/GenBank/DDBJ databases">
        <authorList>
            <person name="King R."/>
        </authorList>
    </citation>
    <scope>NUCLEOTIDE SEQUENCE</scope>
</reference>
<evidence type="ECO:0000256" key="2">
    <source>
        <dbReference type="ARBA" id="ARBA00023002"/>
    </source>
</evidence>